<feature type="binding site" evidence="6">
    <location>
        <position position="114"/>
    </location>
    <ligand>
        <name>a divalent metal cation</name>
        <dbReference type="ChEBI" id="CHEBI:60240"/>
        <label>1</label>
    </ligand>
</feature>
<dbReference type="PANTHER" id="PTHR43330:SF27">
    <property type="entry name" value="METHIONINE AMINOPEPTIDASE"/>
    <property type="match status" value="1"/>
</dbReference>
<organism evidence="9 10">
    <name type="scientific">Candidatus Taylorbacteria bacterium RIFCSPHIGHO2_02_49_25</name>
    <dbReference type="NCBI Taxonomy" id="1802305"/>
    <lineage>
        <taxon>Bacteria</taxon>
        <taxon>Candidatus Tayloriibacteriota</taxon>
    </lineage>
</organism>
<feature type="binding site" evidence="6">
    <location>
        <position position="84"/>
    </location>
    <ligand>
        <name>substrate</name>
    </ligand>
</feature>
<dbReference type="InterPro" id="IPR001714">
    <property type="entry name" value="Pept_M24_MAP"/>
</dbReference>
<comment type="function">
    <text evidence="1 6">Removes the N-terminal methionine from nascent proteins. The N-terminal methionine is often cleaved when the second residue in the primary sequence is small and uncharged (Met-Ala-, Cys, Gly, Pro, Ser, Thr, or Val). Requires deformylation of the N(alpha)-formylated initiator methionine before it can be hydrolyzed.</text>
</comment>
<comment type="similarity">
    <text evidence="6">Belongs to the peptidase M24A family. Methionine aminopeptidase type 1 subfamily.</text>
</comment>
<dbReference type="GO" id="GO:0070006">
    <property type="term" value="F:metalloaminopeptidase activity"/>
    <property type="evidence" value="ECO:0007669"/>
    <property type="project" value="UniProtKB-UniRule"/>
</dbReference>
<evidence type="ECO:0000256" key="6">
    <source>
        <dbReference type="HAMAP-Rule" id="MF_01974"/>
    </source>
</evidence>
<feature type="binding site" evidence="6">
    <location>
        <position position="103"/>
    </location>
    <ligand>
        <name>a divalent metal cation</name>
        <dbReference type="ChEBI" id="CHEBI:60240"/>
        <label>1</label>
    </ligand>
</feature>
<name>A0A1G2MBZ1_9BACT</name>
<comment type="caution">
    <text evidence="9">The sequence shown here is derived from an EMBL/GenBank/DDBJ whole genome shotgun (WGS) entry which is preliminary data.</text>
</comment>
<dbReference type="Gene3D" id="3.90.230.10">
    <property type="entry name" value="Creatinase/methionine aminopeptidase superfamily"/>
    <property type="match status" value="1"/>
</dbReference>
<feature type="binding site" evidence="6">
    <location>
        <position position="177"/>
    </location>
    <ligand>
        <name>a divalent metal cation</name>
        <dbReference type="ChEBI" id="CHEBI:60240"/>
        <label>2</label>
        <note>catalytic</note>
    </ligand>
</feature>
<dbReference type="PRINTS" id="PR00599">
    <property type="entry name" value="MAPEPTIDASE"/>
</dbReference>
<dbReference type="AlphaFoldDB" id="A0A1G2MBZ1"/>
<dbReference type="InterPro" id="IPR036005">
    <property type="entry name" value="Creatinase/aminopeptidase-like"/>
</dbReference>
<feature type="binding site" evidence="6">
    <location>
        <position position="241"/>
    </location>
    <ligand>
        <name>a divalent metal cation</name>
        <dbReference type="ChEBI" id="CHEBI:60240"/>
        <label>2</label>
        <note>catalytic</note>
    </ligand>
</feature>
<feature type="domain" description="Peptidase M24" evidence="8">
    <location>
        <begin position="14"/>
        <end position="248"/>
    </location>
</feature>
<evidence type="ECO:0000256" key="7">
    <source>
        <dbReference type="RuleBase" id="RU003653"/>
    </source>
</evidence>
<dbReference type="PANTHER" id="PTHR43330">
    <property type="entry name" value="METHIONINE AMINOPEPTIDASE"/>
    <property type="match status" value="1"/>
</dbReference>
<keyword evidence="4 6" id="KW-0479">Metal-binding</keyword>
<protein>
    <recommendedName>
        <fullName evidence="6 7">Methionine aminopeptidase</fullName>
        <shortName evidence="6">MAP</shortName>
        <shortName evidence="6">MetAP</shortName>
        <ecNumber evidence="6 7">3.4.11.18</ecNumber>
    </recommendedName>
    <alternativeName>
        <fullName evidence="6">Peptidase M</fullName>
    </alternativeName>
</protein>
<proteinExistence type="inferred from homology"/>
<dbReference type="Proteomes" id="UP000176493">
    <property type="component" value="Unassembled WGS sequence"/>
</dbReference>
<dbReference type="GO" id="GO:0005829">
    <property type="term" value="C:cytosol"/>
    <property type="evidence" value="ECO:0007669"/>
    <property type="project" value="TreeGrafter"/>
</dbReference>
<dbReference type="NCBIfam" id="TIGR00500">
    <property type="entry name" value="met_pdase_I"/>
    <property type="match status" value="1"/>
</dbReference>
<gene>
    <name evidence="6" type="primary">map</name>
    <name evidence="9" type="ORF">A2W52_00010</name>
</gene>
<evidence type="ECO:0000256" key="3">
    <source>
        <dbReference type="ARBA" id="ARBA00022670"/>
    </source>
</evidence>
<dbReference type="InterPro" id="IPR002467">
    <property type="entry name" value="Pept_M24A_MAP1"/>
</dbReference>
<evidence type="ECO:0000259" key="8">
    <source>
        <dbReference type="Pfam" id="PF00557"/>
    </source>
</evidence>
<feature type="binding site" evidence="6">
    <location>
        <position position="114"/>
    </location>
    <ligand>
        <name>a divalent metal cation</name>
        <dbReference type="ChEBI" id="CHEBI:60240"/>
        <label>2</label>
        <note>catalytic</note>
    </ligand>
</feature>
<keyword evidence="3 6" id="KW-0645">Protease</keyword>
<feature type="binding site" evidence="6">
    <location>
        <position position="210"/>
    </location>
    <ligand>
        <name>a divalent metal cation</name>
        <dbReference type="ChEBI" id="CHEBI:60240"/>
        <label>2</label>
        <note>catalytic</note>
    </ligand>
</feature>
<dbReference type="CDD" id="cd01086">
    <property type="entry name" value="MetAP1"/>
    <property type="match status" value="1"/>
</dbReference>
<comment type="subunit">
    <text evidence="6">Monomer.</text>
</comment>
<dbReference type="GO" id="GO:0004239">
    <property type="term" value="F:initiator methionyl aminopeptidase activity"/>
    <property type="evidence" value="ECO:0007669"/>
    <property type="project" value="UniProtKB-UniRule"/>
</dbReference>
<keyword evidence="2 6" id="KW-0031">Aminopeptidase</keyword>
<comment type="cofactor">
    <cofactor evidence="6">
        <name>Co(2+)</name>
        <dbReference type="ChEBI" id="CHEBI:48828"/>
    </cofactor>
    <cofactor evidence="6">
        <name>Zn(2+)</name>
        <dbReference type="ChEBI" id="CHEBI:29105"/>
    </cofactor>
    <cofactor evidence="6">
        <name>Mn(2+)</name>
        <dbReference type="ChEBI" id="CHEBI:29035"/>
    </cofactor>
    <cofactor evidence="6">
        <name>Fe(2+)</name>
        <dbReference type="ChEBI" id="CHEBI:29033"/>
    </cofactor>
    <text evidence="6">Binds 2 divalent metal cations per subunit. Has a high-affinity and a low affinity metal-binding site. The true nature of the physiological cofactor is under debate. The enzyme is active with cobalt, zinc, manganese or divalent iron ions. Most likely, methionine aminopeptidases function as mononuclear Fe(2+)-metalloproteases under physiological conditions, and the catalytically relevant metal-binding site has been assigned to the histidine-containing high-affinity site.</text>
</comment>
<evidence type="ECO:0000256" key="5">
    <source>
        <dbReference type="ARBA" id="ARBA00022801"/>
    </source>
</evidence>
<dbReference type="EMBL" id="MHRJ01000046">
    <property type="protein sequence ID" value="OHA21343.1"/>
    <property type="molecule type" value="Genomic_DNA"/>
</dbReference>
<evidence type="ECO:0000256" key="4">
    <source>
        <dbReference type="ARBA" id="ARBA00022723"/>
    </source>
</evidence>
<evidence type="ECO:0000313" key="9">
    <source>
        <dbReference type="EMBL" id="OHA21343.1"/>
    </source>
</evidence>
<accession>A0A1G2MBZ1</accession>
<reference evidence="9 10" key="1">
    <citation type="journal article" date="2016" name="Nat. Commun.">
        <title>Thousands of microbial genomes shed light on interconnected biogeochemical processes in an aquifer system.</title>
        <authorList>
            <person name="Anantharaman K."/>
            <person name="Brown C.T."/>
            <person name="Hug L.A."/>
            <person name="Sharon I."/>
            <person name="Castelle C.J."/>
            <person name="Probst A.J."/>
            <person name="Thomas B.C."/>
            <person name="Singh A."/>
            <person name="Wilkins M.J."/>
            <person name="Karaoz U."/>
            <person name="Brodie E.L."/>
            <person name="Williams K.H."/>
            <person name="Hubbard S.S."/>
            <person name="Banfield J.F."/>
        </authorList>
    </citation>
    <scope>NUCLEOTIDE SEQUENCE [LARGE SCALE GENOMIC DNA]</scope>
</reference>
<feature type="binding site" evidence="6">
    <location>
        <position position="241"/>
    </location>
    <ligand>
        <name>a divalent metal cation</name>
        <dbReference type="ChEBI" id="CHEBI:60240"/>
        <label>1</label>
    </ligand>
</feature>
<comment type="catalytic activity">
    <reaction evidence="6 7">
        <text>Release of N-terminal amino acids, preferentially methionine, from peptides and arylamides.</text>
        <dbReference type="EC" id="3.4.11.18"/>
    </reaction>
</comment>
<keyword evidence="5 6" id="KW-0378">Hydrolase</keyword>
<dbReference type="Pfam" id="PF00557">
    <property type="entry name" value="Peptidase_M24"/>
    <property type="match status" value="1"/>
</dbReference>
<dbReference type="EC" id="3.4.11.18" evidence="6 7"/>
<sequence>MAISIKTEKEIAVLREGGRRLAEILQKVSAAARPGVANKELNELALKLVAEYGDTPSFLNYSPKGAKRPFPAALCVSVNDEVVHGIPNEEEKILKEGDIVSLDLGLNHKGLFTDGAITVGIGKIDVSAKKLIEVTRKALAVGIKTARAGATVGDIGFAIEKFVRPKGFGIVRELAGHGVGYAVHEEPFVPNFGRKGEGVELKEGMVLAIEPMLNEGNAGIKLDPDGYTYRTRDGSRSAHFEHTIVVTEKGAEILTGL</sequence>
<feature type="binding site" evidence="6">
    <location>
        <position position="184"/>
    </location>
    <ligand>
        <name>substrate</name>
    </ligand>
</feature>
<dbReference type="InterPro" id="IPR000994">
    <property type="entry name" value="Pept_M24"/>
</dbReference>
<evidence type="ECO:0000256" key="1">
    <source>
        <dbReference type="ARBA" id="ARBA00002521"/>
    </source>
</evidence>
<evidence type="ECO:0000313" key="10">
    <source>
        <dbReference type="Proteomes" id="UP000176493"/>
    </source>
</evidence>
<dbReference type="HAMAP" id="MF_01974">
    <property type="entry name" value="MetAP_1"/>
    <property type="match status" value="1"/>
</dbReference>
<dbReference type="GO" id="GO:0046872">
    <property type="term" value="F:metal ion binding"/>
    <property type="evidence" value="ECO:0007669"/>
    <property type="project" value="UniProtKB-UniRule"/>
</dbReference>
<dbReference type="SUPFAM" id="SSF55920">
    <property type="entry name" value="Creatinase/aminopeptidase"/>
    <property type="match status" value="1"/>
</dbReference>
<evidence type="ECO:0000256" key="2">
    <source>
        <dbReference type="ARBA" id="ARBA00022438"/>
    </source>
</evidence>
<dbReference type="GO" id="GO:0006508">
    <property type="term" value="P:proteolysis"/>
    <property type="evidence" value="ECO:0007669"/>
    <property type="project" value="UniProtKB-KW"/>
</dbReference>